<keyword evidence="1" id="KW-0418">Kinase</keyword>
<dbReference type="SUPFAM" id="SSF55874">
    <property type="entry name" value="ATPase domain of HSP90 chaperone/DNA topoisomerase II/histidine kinase"/>
    <property type="match status" value="1"/>
</dbReference>
<evidence type="ECO:0000259" key="2">
    <source>
        <dbReference type="Pfam" id="PF13581"/>
    </source>
</evidence>
<dbReference type="EMBL" id="CP034279">
    <property type="protein sequence ID" value="QGV77437.1"/>
    <property type="molecule type" value="Genomic_DNA"/>
</dbReference>
<reference evidence="3 4" key="1">
    <citation type="submission" date="2018-12" db="EMBL/GenBank/DDBJ databases">
        <title>Complete genome sequence of Streptomyces ficellus NRRL8067, the producer of ficellomycin, feldamycin and nojirimycin.</title>
        <authorList>
            <person name="Zhang H."/>
            <person name="Yue R."/>
            <person name="Liu Y."/>
            <person name="Li M."/>
            <person name="Mu H."/>
            <person name="Zhang J."/>
        </authorList>
    </citation>
    <scope>NUCLEOTIDE SEQUENCE [LARGE SCALE GENOMIC DNA]</scope>
    <source>
        <strain evidence="3 4">NRRL 8067</strain>
    </source>
</reference>
<dbReference type="GO" id="GO:0005524">
    <property type="term" value="F:ATP binding"/>
    <property type="evidence" value="ECO:0007669"/>
    <property type="project" value="UniProtKB-KW"/>
</dbReference>
<keyword evidence="3" id="KW-0067">ATP-binding</keyword>
<dbReference type="RefSeq" id="WP_156691257.1">
    <property type="nucleotide sequence ID" value="NZ_CP034279.1"/>
</dbReference>
<keyword evidence="4" id="KW-1185">Reference proteome</keyword>
<dbReference type="InterPro" id="IPR050267">
    <property type="entry name" value="Anti-sigma-factor_SerPK"/>
</dbReference>
<keyword evidence="3" id="KW-0547">Nucleotide-binding</keyword>
<dbReference type="KEGG" id="sfic:EIZ62_03605"/>
<dbReference type="OrthoDB" id="4350801at2"/>
<accession>A0A6I6F908</accession>
<dbReference type="PANTHER" id="PTHR35526">
    <property type="entry name" value="ANTI-SIGMA-F FACTOR RSBW-RELATED"/>
    <property type="match status" value="1"/>
</dbReference>
<evidence type="ECO:0000313" key="3">
    <source>
        <dbReference type="EMBL" id="QGV77437.1"/>
    </source>
</evidence>
<dbReference type="AlphaFoldDB" id="A0A6I6F908"/>
<evidence type="ECO:0000256" key="1">
    <source>
        <dbReference type="ARBA" id="ARBA00022527"/>
    </source>
</evidence>
<dbReference type="Pfam" id="PF13581">
    <property type="entry name" value="HATPase_c_2"/>
    <property type="match status" value="1"/>
</dbReference>
<dbReference type="Gene3D" id="3.30.565.10">
    <property type="entry name" value="Histidine kinase-like ATPase, C-terminal domain"/>
    <property type="match status" value="1"/>
</dbReference>
<sequence>MTVEPAGGPPGTGEELLLRRRFAGVDIPRLRVLVESCAALSGLPEARRGDFVVAMDAVAGNVVQHAGGAGLLVLARTAEELRCRVTDRGPGFTEDVIPDLAPGLNGACRGRGLWLTRLITDRLAVTRGPDGTTVTFAMTLR</sequence>
<gene>
    <name evidence="3" type="ORF">EIZ62_03605</name>
</gene>
<proteinExistence type="predicted"/>
<dbReference type="GO" id="GO:0004674">
    <property type="term" value="F:protein serine/threonine kinase activity"/>
    <property type="evidence" value="ECO:0007669"/>
    <property type="project" value="UniProtKB-KW"/>
</dbReference>
<evidence type="ECO:0000313" key="4">
    <source>
        <dbReference type="Proteomes" id="UP000422572"/>
    </source>
</evidence>
<dbReference type="CDD" id="cd16936">
    <property type="entry name" value="HATPase_RsbW-like"/>
    <property type="match status" value="1"/>
</dbReference>
<keyword evidence="1" id="KW-0808">Transferase</keyword>
<dbReference type="InterPro" id="IPR003594">
    <property type="entry name" value="HATPase_dom"/>
</dbReference>
<dbReference type="InterPro" id="IPR036890">
    <property type="entry name" value="HATPase_C_sf"/>
</dbReference>
<organism evidence="3 4">
    <name type="scientific">Streptomyces ficellus</name>
    <dbReference type="NCBI Taxonomy" id="1977088"/>
    <lineage>
        <taxon>Bacteria</taxon>
        <taxon>Bacillati</taxon>
        <taxon>Actinomycetota</taxon>
        <taxon>Actinomycetes</taxon>
        <taxon>Kitasatosporales</taxon>
        <taxon>Streptomycetaceae</taxon>
        <taxon>Streptomyces</taxon>
    </lineage>
</organism>
<keyword evidence="1" id="KW-0723">Serine/threonine-protein kinase</keyword>
<dbReference type="Proteomes" id="UP000422572">
    <property type="component" value="Chromosome"/>
</dbReference>
<dbReference type="PANTHER" id="PTHR35526:SF3">
    <property type="entry name" value="ANTI-SIGMA-F FACTOR RSBW"/>
    <property type="match status" value="1"/>
</dbReference>
<protein>
    <submittedName>
        <fullName evidence="3">ATP-binding protein</fullName>
    </submittedName>
</protein>
<name>A0A6I6F908_9ACTN</name>
<feature type="domain" description="Histidine kinase/HSP90-like ATPase" evidence="2">
    <location>
        <begin position="28"/>
        <end position="137"/>
    </location>
</feature>